<dbReference type="SMART" id="SM00347">
    <property type="entry name" value="HTH_MARR"/>
    <property type="match status" value="1"/>
</dbReference>
<keyword evidence="3" id="KW-1185">Reference proteome</keyword>
<evidence type="ECO:0000313" key="2">
    <source>
        <dbReference type="EMBL" id="GAA4675059.1"/>
    </source>
</evidence>
<dbReference type="EMBL" id="BAABLM010000003">
    <property type="protein sequence ID" value="GAA4675059.1"/>
    <property type="molecule type" value="Genomic_DNA"/>
</dbReference>
<organism evidence="2 3">
    <name type="scientific">Frondihabitans cladoniiphilus</name>
    <dbReference type="NCBI Taxonomy" id="715785"/>
    <lineage>
        <taxon>Bacteria</taxon>
        <taxon>Bacillati</taxon>
        <taxon>Actinomycetota</taxon>
        <taxon>Actinomycetes</taxon>
        <taxon>Micrococcales</taxon>
        <taxon>Microbacteriaceae</taxon>
        <taxon>Frondihabitans</taxon>
    </lineage>
</organism>
<dbReference type="SUPFAM" id="SSF46785">
    <property type="entry name" value="Winged helix' DNA-binding domain"/>
    <property type="match status" value="1"/>
</dbReference>
<feature type="domain" description="HTH marR-type" evidence="1">
    <location>
        <begin position="22"/>
        <end position="158"/>
    </location>
</feature>
<reference evidence="3" key="1">
    <citation type="journal article" date="2019" name="Int. J. Syst. Evol. Microbiol.">
        <title>The Global Catalogue of Microorganisms (GCM) 10K type strain sequencing project: providing services to taxonomists for standard genome sequencing and annotation.</title>
        <authorList>
            <consortium name="The Broad Institute Genomics Platform"/>
            <consortium name="The Broad Institute Genome Sequencing Center for Infectious Disease"/>
            <person name="Wu L."/>
            <person name="Ma J."/>
        </authorList>
    </citation>
    <scope>NUCLEOTIDE SEQUENCE [LARGE SCALE GENOMIC DNA]</scope>
    <source>
        <strain evidence="3">JCM 18956</strain>
    </source>
</reference>
<evidence type="ECO:0000313" key="3">
    <source>
        <dbReference type="Proteomes" id="UP001501295"/>
    </source>
</evidence>
<dbReference type="Pfam" id="PF12802">
    <property type="entry name" value="MarR_2"/>
    <property type="match status" value="1"/>
</dbReference>
<name>A0ABP8VWZ8_9MICO</name>
<comment type="caution">
    <text evidence="2">The sequence shown here is derived from an EMBL/GenBank/DDBJ whole genome shotgun (WGS) entry which is preliminary data.</text>
</comment>
<dbReference type="PROSITE" id="PS50995">
    <property type="entry name" value="HTH_MARR_2"/>
    <property type="match status" value="1"/>
</dbReference>
<accession>A0ABP8VWZ8</accession>
<dbReference type="InterPro" id="IPR000835">
    <property type="entry name" value="HTH_MarR-typ"/>
</dbReference>
<dbReference type="PANTHER" id="PTHR33164:SF43">
    <property type="entry name" value="HTH-TYPE TRANSCRIPTIONAL REPRESSOR YETL"/>
    <property type="match status" value="1"/>
</dbReference>
<proteinExistence type="predicted"/>
<dbReference type="InterPro" id="IPR036388">
    <property type="entry name" value="WH-like_DNA-bd_sf"/>
</dbReference>
<dbReference type="Proteomes" id="UP001501295">
    <property type="component" value="Unassembled WGS sequence"/>
</dbReference>
<dbReference type="RefSeq" id="WP_345375655.1">
    <property type="nucleotide sequence ID" value="NZ_BAABLM010000003.1"/>
</dbReference>
<sequence length="167" mass="18435">MSDTVTFDASGYWYAASSEQRGVDVLNALRRYRAAESEMRRRTRTSMKMGETDLKAIRFLLQSERHAKTVTPKQLANHLGITTASTSVLINRLVESGHLQRHSHPTDGRAVLLTATEDSNEEVRATLSGMHARMITIAESLPPEGAAYVAQFLEAMTEAVADVDADE</sequence>
<protein>
    <submittedName>
        <fullName evidence="2">MarR family transcriptional regulator</fullName>
    </submittedName>
</protein>
<dbReference type="InterPro" id="IPR039422">
    <property type="entry name" value="MarR/SlyA-like"/>
</dbReference>
<evidence type="ECO:0000259" key="1">
    <source>
        <dbReference type="PROSITE" id="PS50995"/>
    </source>
</evidence>
<dbReference type="PANTHER" id="PTHR33164">
    <property type="entry name" value="TRANSCRIPTIONAL REGULATOR, MARR FAMILY"/>
    <property type="match status" value="1"/>
</dbReference>
<gene>
    <name evidence="2" type="ORF">GCM10025780_19470</name>
</gene>
<dbReference type="Gene3D" id="1.10.10.10">
    <property type="entry name" value="Winged helix-like DNA-binding domain superfamily/Winged helix DNA-binding domain"/>
    <property type="match status" value="1"/>
</dbReference>
<dbReference type="InterPro" id="IPR036390">
    <property type="entry name" value="WH_DNA-bd_sf"/>
</dbReference>